<organism evidence="11 12">
    <name type="scientific">Prymnesium parvum</name>
    <name type="common">Toxic golden alga</name>
    <dbReference type="NCBI Taxonomy" id="97485"/>
    <lineage>
        <taxon>Eukaryota</taxon>
        <taxon>Haptista</taxon>
        <taxon>Haptophyta</taxon>
        <taxon>Prymnesiophyceae</taxon>
        <taxon>Prymnesiales</taxon>
        <taxon>Prymnesiaceae</taxon>
        <taxon>Prymnesium</taxon>
    </lineage>
</organism>
<evidence type="ECO:0000256" key="6">
    <source>
        <dbReference type="ARBA" id="ARBA00022989"/>
    </source>
</evidence>
<evidence type="ECO:0000256" key="5">
    <source>
        <dbReference type="ARBA" id="ARBA00022927"/>
    </source>
</evidence>
<evidence type="ECO:0000256" key="9">
    <source>
        <dbReference type="SAM" id="Coils"/>
    </source>
</evidence>
<comment type="subcellular location">
    <subcellularLocation>
        <location evidence="1">Golgi apparatus membrane</location>
        <topology evidence="1">Single-pass type IV membrane protein</topology>
    </subcellularLocation>
</comment>
<dbReference type="GO" id="GO:0005484">
    <property type="term" value="F:SNAP receptor activity"/>
    <property type="evidence" value="ECO:0007669"/>
    <property type="project" value="TreeGrafter"/>
</dbReference>
<evidence type="ECO:0008006" key="13">
    <source>
        <dbReference type="Google" id="ProtNLM"/>
    </source>
</evidence>
<dbReference type="PIRSF" id="PIRSF027109">
    <property type="entry name" value="Golgi_SNARE"/>
    <property type="match status" value="1"/>
</dbReference>
<keyword evidence="4 10" id="KW-0812">Transmembrane</keyword>
<dbReference type="EMBL" id="JBGBPQ010000017">
    <property type="protein sequence ID" value="KAL1507577.1"/>
    <property type="molecule type" value="Genomic_DNA"/>
</dbReference>
<dbReference type="AlphaFoldDB" id="A0AB34IUA6"/>
<dbReference type="InterPro" id="IPR023601">
    <property type="entry name" value="Golgi_SNAP_su1"/>
</dbReference>
<evidence type="ECO:0000256" key="3">
    <source>
        <dbReference type="ARBA" id="ARBA00022448"/>
    </source>
</evidence>
<evidence type="ECO:0000313" key="12">
    <source>
        <dbReference type="Proteomes" id="UP001515480"/>
    </source>
</evidence>
<protein>
    <recommendedName>
        <fullName evidence="13">Golgi SNAP receptor complex member 1</fullName>
    </recommendedName>
</protein>
<dbReference type="GO" id="GO:0000139">
    <property type="term" value="C:Golgi membrane"/>
    <property type="evidence" value="ECO:0007669"/>
    <property type="project" value="UniProtKB-SubCell"/>
</dbReference>
<proteinExistence type="inferred from homology"/>
<keyword evidence="12" id="KW-1185">Reference proteome</keyword>
<dbReference type="GO" id="GO:0015031">
    <property type="term" value="P:protein transport"/>
    <property type="evidence" value="ECO:0007669"/>
    <property type="project" value="UniProtKB-KW"/>
</dbReference>
<evidence type="ECO:0000256" key="1">
    <source>
        <dbReference type="ARBA" id="ARBA00004409"/>
    </source>
</evidence>
<gene>
    <name evidence="11" type="ORF">AB1Y20_007197</name>
</gene>
<dbReference type="PANTHER" id="PTHR21094:SF2">
    <property type="entry name" value="GOLGI SNAP RECEPTOR COMPLEX MEMBER 1"/>
    <property type="match status" value="1"/>
</dbReference>
<dbReference type="GO" id="GO:0005797">
    <property type="term" value="C:Golgi medial cisterna"/>
    <property type="evidence" value="ECO:0007669"/>
    <property type="project" value="TreeGrafter"/>
</dbReference>
<evidence type="ECO:0000256" key="8">
    <source>
        <dbReference type="ARBA" id="ARBA00023136"/>
    </source>
</evidence>
<sequence>MQELRREARRLENELDLKLVSYSRLDASDASASASADEIERQIDALLARLAECNDRMSREAADAAGSATTMHTLQRHREILHDFTQEFRKTKANLRSADERQRLLSSVRQDSREQRNGSVRATDTLLRERNAIHVGDRMADEVLGQAQATREALGAQRQGFGSTASKLSLISSLAPRASALIGAIGRRQKRDKMILALVFGLCLGFFIIYAIG</sequence>
<dbReference type="Proteomes" id="UP001515480">
    <property type="component" value="Unassembled WGS sequence"/>
</dbReference>
<dbReference type="GO" id="GO:0005801">
    <property type="term" value="C:cis-Golgi network"/>
    <property type="evidence" value="ECO:0007669"/>
    <property type="project" value="InterPro"/>
</dbReference>
<keyword evidence="7" id="KW-0333">Golgi apparatus</keyword>
<comment type="similarity">
    <text evidence="2">Belongs to the GOSR1 family.</text>
</comment>
<feature type="coiled-coil region" evidence="9">
    <location>
        <begin position="1"/>
        <end position="56"/>
    </location>
</feature>
<feature type="transmembrane region" description="Helical" evidence="10">
    <location>
        <begin position="194"/>
        <end position="212"/>
    </location>
</feature>
<keyword evidence="5" id="KW-0653">Protein transport</keyword>
<evidence type="ECO:0000256" key="10">
    <source>
        <dbReference type="SAM" id="Phobius"/>
    </source>
</evidence>
<dbReference type="GO" id="GO:0031201">
    <property type="term" value="C:SNARE complex"/>
    <property type="evidence" value="ECO:0007669"/>
    <property type="project" value="TreeGrafter"/>
</dbReference>
<keyword evidence="6 10" id="KW-1133">Transmembrane helix</keyword>
<evidence type="ECO:0000256" key="7">
    <source>
        <dbReference type="ARBA" id="ARBA00023034"/>
    </source>
</evidence>
<name>A0AB34IUA6_PRYPA</name>
<evidence type="ECO:0000313" key="11">
    <source>
        <dbReference type="EMBL" id="KAL1507577.1"/>
    </source>
</evidence>
<evidence type="ECO:0000256" key="4">
    <source>
        <dbReference type="ARBA" id="ARBA00022692"/>
    </source>
</evidence>
<keyword evidence="9" id="KW-0175">Coiled coil</keyword>
<dbReference type="GO" id="GO:0048219">
    <property type="term" value="P:inter-Golgi cisterna vesicle-mediated transport"/>
    <property type="evidence" value="ECO:0007669"/>
    <property type="project" value="TreeGrafter"/>
</dbReference>
<dbReference type="Pfam" id="PF12352">
    <property type="entry name" value="V-SNARE_C"/>
    <property type="match status" value="1"/>
</dbReference>
<keyword evidence="8 10" id="KW-0472">Membrane</keyword>
<accession>A0AB34IUA6</accession>
<dbReference type="GO" id="GO:0006888">
    <property type="term" value="P:endoplasmic reticulum to Golgi vesicle-mediated transport"/>
    <property type="evidence" value="ECO:0007669"/>
    <property type="project" value="InterPro"/>
</dbReference>
<keyword evidence="3" id="KW-0813">Transport</keyword>
<reference evidence="11 12" key="1">
    <citation type="journal article" date="2024" name="Science">
        <title>Giant polyketide synthase enzymes in the biosynthesis of giant marine polyether toxins.</title>
        <authorList>
            <person name="Fallon T.R."/>
            <person name="Shende V.V."/>
            <person name="Wierzbicki I.H."/>
            <person name="Pendleton A.L."/>
            <person name="Watervoot N.F."/>
            <person name="Auber R.P."/>
            <person name="Gonzalez D.J."/>
            <person name="Wisecaver J.H."/>
            <person name="Moore B.S."/>
        </authorList>
    </citation>
    <scope>NUCLEOTIDE SEQUENCE [LARGE SCALE GENOMIC DNA]</scope>
    <source>
        <strain evidence="11 12">12B1</strain>
    </source>
</reference>
<dbReference type="PANTHER" id="PTHR21094">
    <property type="entry name" value="GOS-28 SNARE- RELATED"/>
    <property type="match status" value="1"/>
</dbReference>
<dbReference type="GO" id="GO:0006906">
    <property type="term" value="P:vesicle fusion"/>
    <property type="evidence" value="ECO:0007669"/>
    <property type="project" value="TreeGrafter"/>
</dbReference>
<evidence type="ECO:0000256" key="2">
    <source>
        <dbReference type="ARBA" id="ARBA00008473"/>
    </source>
</evidence>
<comment type="caution">
    <text evidence="11">The sequence shown here is derived from an EMBL/GenBank/DDBJ whole genome shotgun (WGS) entry which is preliminary data.</text>
</comment>